<dbReference type="AlphaFoldDB" id="A0A6G1EV03"/>
<reference evidence="1 2" key="1">
    <citation type="submission" date="2019-11" db="EMBL/GenBank/DDBJ databases">
        <title>Whole genome sequence of Oryza granulata.</title>
        <authorList>
            <person name="Li W."/>
        </authorList>
    </citation>
    <scope>NUCLEOTIDE SEQUENCE [LARGE SCALE GENOMIC DNA]</scope>
    <source>
        <strain evidence="2">cv. Menghai</strain>
        <tissue evidence="1">Leaf</tissue>
    </source>
</reference>
<name>A0A6G1EV03_9ORYZ</name>
<sequence>MRSSSSQKVALALRVLEGCFLLYRDCATAAHRYNAVKKHAKTNDGLEMYISQWIDARRLFVLFDERDPCC</sequence>
<comment type="caution">
    <text evidence="1">The sequence shown here is derived from an EMBL/GenBank/DDBJ whole genome shotgun (WGS) entry which is preliminary data.</text>
</comment>
<accession>A0A6G1EV03</accession>
<dbReference type="EMBL" id="SPHZ02000002">
    <property type="protein sequence ID" value="KAF0928460.1"/>
    <property type="molecule type" value="Genomic_DNA"/>
</dbReference>
<keyword evidence="2" id="KW-1185">Reference proteome</keyword>
<organism evidence="1 2">
    <name type="scientific">Oryza meyeriana var. granulata</name>
    <dbReference type="NCBI Taxonomy" id="110450"/>
    <lineage>
        <taxon>Eukaryota</taxon>
        <taxon>Viridiplantae</taxon>
        <taxon>Streptophyta</taxon>
        <taxon>Embryophyta</taxon>
        <taxon>Tracheophyta</taxon>
        <taxon>Spermatophyta</taxon>
        <taxon>Magnoliopsida</taxon>
        <taxon>Liliopsida</taxon>
        <taxon>Poales</taxon>
        <taxon>Poaceae</taxon>
        <taxon>BOP clade</taxon>
        <taxon>Oryzoideae</taxon>
        <taxon>Oryzeae</taxon>
        <taxon>Oryzinae</taxon>
        <taxon>Oryza</taxon>
        <taxon>Oryza meyeriana</taxon>
    </lineage>
</organism>
<evidence type="ECO:0000313" key="2">
    <source>
        <dbReference type="Proteomes" id="UP000479710"/>
    </source>
</evidence>
<gene>
    <name evidence="1" type="ORF">E2562_004107</name>
</gene>
<evidence type="ECO:0000313" key="1">
    <source>
        <dbReference type="EMBL" id="KAF0928460.1"/>
    </source>
</evidence>
<proteinExistence type="predicted"/>
<dbReference type="Proteomes" id="UP000479710">
    <property type="component" value="Unassembled WGS sequence"/>
</dbReference>
<protein>
    <submittedName>
        <fullName evidence="1">Uncharacterized protein</fullName>
    </submittedName>
</protein>